<evidence type="ECO:0000256" key="2">
    <source>
        <dbReference type="ARBA" id="ARBA00022475"/>
    </source>
</evidence>
<keyword evidence="8" id="KW-1185">Reference proteome</keyword>
<comment type="similarity">
    <text evidence="6">Belongs to the NhaA Na(+)/H(+) (TC 2.A.33) antiporter family.</text>
</comment>
<evidence type="ECO:0000256" key="6">
    <source>
        <dbReference type="HAMAP-Rule" id="MF_01844"/>
    </source>
</evidence>
<dbReference type="KEGG" id="smon:AWR27_11000"/>
<feature type="transmembrane region" description="Helical" evidence="6">
    <location>
        <begin position="220"/>
        <end position="250"/>
    </location>
</feature>
<dbReference type="Pfam" id="PF06965">
    <property type="entry name" value="Na_H_antiport_1"/>
    <property type="match status" value="1"/>
</dbReference>
<keyword evidence="6" id="KW-0915">Sodium</keyword>
<evidence type="ECO:0000313" key="7">
    <source>
        <dbReference type="EMBL" id="AQG79804.1"/>
    </source>
</evidence>
<name>A0A1P9WWP9_9BACT</name>
<evidence type="ECO:0000256" key="1">
    <source>
        <dbReference type="ARBA" id="ARBA00004429"/>
    </source>
</evidence>
<accession>A0A1P9WWP9</accession>
<keyword evidence="6" id="KW-0406">Ion transport</keyword>
<keyword evidence="4 6" id="KW-1133">Transmembrane helix</keyword>
<evidence type="ECO:0000256" key="4">
    <source>
        <dbReference type="ARBA" id="ARBA00022989"/>
    </source>
</evidence>
<dbReference type="Proteomes" id="UP000187941">
    <property type="component" value="Chromosome"/>
</dbReference>
<gene>
    <name evidence="6 7" type="primary">nhaA</name>
    <name evidence="7" type="ORF">AWR27_11000</name>
</gene>
<dbReference type="EMBL" id="CP014263">
    <property type="protein sequence ID" value="AQG79804.1"/>
    <property type="molecule type" value="Genomic_DNA"/>
</dbReference>
<proteinExistence type="inferred from homology"/>
<dbReference type="HAMAP" id="MF_01844">
    <property type="entry name" value="NhaA"/>
    <property type="match status" value="1"/>
</dbReference>
<feature type="transmembrane region" description="Helical" evidence="6">
    <location>
        <begin position="139"/>
        <end position="158"/>
    </location>
</feature>
<dbReference type="Gene3D" id="1.20.1530.10">
    <property type="entry name" value="Na+/H+ antiporter like domain"/>
    <property type="match status" value="1"/>
</dbReference>
<keyword evidence="3 6" id="KW-0812">Transmembrane</keyword>
<feature type="transmembrane region" description="Helical" evidence="6">
    <location>
        <begin position="29"/>
        <end position="53"/>
    </location>
</feature>
<dbReference type="PANTHER" id="PTHR30341:SF0">
    <property type="entry name" value="NA(+)_H(+) ANTIPORTER NHAA"/>
    <property type="match status" value="1"/>
</dbReference>
<dbReference type="InterPro" id="IPR004670">
    <property type="entry name" value="NhaA"/>
</dbReference>
<evidence type="ECO:0000256" key="5">
    <source>
        <dbReference type="ARBA" id="ARBA00023136"/>
    </source>
</evidence>
<feature type="transmembrane region" description="Helical" evidence="6">
    <location>
        <begin position="194"/>
        <end position="213"/>
    </location>
</feature>
<comment type="catalytic activity">
    <reaction evidence="6">
        <text>Na(+)(in) + 2 H(+)(out) = Na(+)(out) + 2 H(+)(in)</text>
        <dbReference type="Rhea" id="RHEA:29251"/>
        <dbReference type="ChEBI" id="CHEBI:15378"/>
        <dbReference type="ChEBI" id="CHEBI:29101"/>
    </reaction>
</comment>
<dbReference type="GO" id="GO:0006885">
    <property type="term" value="P:regulation of pH"/>
    <property type="evidence" value="ECO:0007669"/>
    <property type="project" value="UniProtKB-UniRule"/>
</dbReference>
<feature type="transmembrane region" description="Helical" evidence="6">
    <location>
        <begin position="112"/>
        <end position="133"/>
    </location>
</feature>
<keyword evidence="2 6" id="KW-1003">Cell membrane</keyword>
<dbReference type="STRING" id="1178516.AWR27_11000"/>
<reference evidence="7 8" key="1">
    <citation type="submission" date="2016-01" db="EMBL/GenBank/DDBJ databases">
        <authorList>
            <person name="Oliw E.H."/>
        </authorList>
    </citation>
    <scope>NUCLEOTIDE SEQUENCE [LARGE SCALE GENOMIC DNA]</scope>
    <source>
        <strain evidence="7 8">DY10</strain>
    </source>
</reference>
<feature type="transmembrane region" description="Helical" evidence="6">
    <location>
        <begin position="377"/>
        <end position="403"/>
    </location>
</feature>
<organism evidence="7 8">
    <name type="scientific">Spirosoma montaniterrae</name>
    <dbReference type="NCBI Taxonomy" id="1178516"/>
    <lineage>
        <taxon>Bacteria</taxon>
        <taxon>Pseudomonadati</taxon>
        <taxon>Bacteroidota</taxon>
        <taxon>Cytophagia</taxon>
        <taxon>Cytophagales</taxon>
        <taxon>Cytophagaceae</taxon>
        <taxon>Spirosoma</taxon>
    </lineage>
</organism>
<keyword evidence="6" id="KW-0050">Antiport</keyword>
<sequence>MTESPLLRLTKPIVRPFAEFFQREASSGIVLMVSSLVALLLANSDWGIARYFPDLWENTLSLSVNEFRLEKTLSHWINDGLMALFFLIIGLEIKREVLEGELSSMQQAALPLVCAVGGMVVPALLFAAFNVGTPTVDGWGIPMATDIAFALAVVSLLGDRVPLSLRVFLTALAIVDDLGAVLVIAIFYTQDLQLSYLGMAGGIWLGLLLLNYLRVRSLPIYLVLGVVLWYVTLKSGIHATIAGVLLAIAIPFKIPYRRQELVMLVEERLNAVADTVATPGASAREVSEELEALNAQISSPAQRLEHYLHSPVAFVIVPLFAFCNTSLVIDVSTVSQLTEPLAVGIMTGLLLGKSLGITLAAWLAIRLKVASLPADVSWRQLIGVSLLAGIGFTMSIFITLLAFPNSTDMQSVAKLAILVASLLAGGFGYGLLRTANR</sequence>
<dbReference type="AlphaFoldDB" id="A0A1P9WWP9"/>
<comment type="function">
    <text evidence="6">Na(+)/H(+) antiporter that extrudes sodium in exchange for external protons.</text>
</comment>
<keyword evidence="6" id="KW-0739">Sodium transport</keyword>
<feature type="transmembrane region" description="Helical" evidence="6">
    <location>
        <begin position="415"/>
        <end position="432"/>
    </location>
</feature>
<keyword evidence="6" id="KW-0813">Transport</keyword>
<dbReference type="InterPro" id="IPR023171">
    <property type="entry name" value="Na/H_antiporter_dom_sf"/>
</dbReference>
<feature type="transmembrane region" description="Helical" evidence="6">
    <location>
        <begin position="308"/>
        <end position="329"/>
    </location>
</feature>
<evidence type="ECO:0000256" key="3">
    <source>
        <dbReference type="ARBA" id="ARBA00022692"/>
    </source>
</evidence>
<dbReference type="NCBIfam" id="TIGR00773">
    <property type="entry name" value="NhaA"/>
    <property type="match status" value="1"/>
</dbReference>
<keyword evidence="5 6" id="KW-0472">Membrane</keyword>
<evidence type="ECO:0000313" key="8">
    <source>
        <dbReference type="Proteomes" id="UP000187941"/>
    </source>
</evidence>
<dbReference type="PANTHER" id="PTHR30341">
    <property type="entry name" value="SODIUM ION/PROTON ANTIPORTER NHAA-RELATED"/>
    <property type="match status" value="1"/>
</dbReference>
<feature type="transmembrane region" description="Helical" evidence="6">
    <location>
        <begin position="73"/>
        <end position="91"/>
    </location>
</feature>
<comment type="subcellular location">
    <subcellularLocation>
        <location evidence="1">Cell inner membrane</location>
        <topology evidence="1">Multi-pass membrane protein</topology>
    </subcellularLocation>
    <subcellularLocation>
        <location evidence="6">Cell membrane</location>
        <topology evidence="6">Multi-pass membrane protein</topology>
    </subcellularLocation>
</comment>
<feature type="transmembrane region" description="Helical" evidence="6">
    <location>
        <begin position="341"/>
        <end position="365"/>
    </location>
</feature>
<dbReference type="GO" id="GO:0015385">
    <property type="term" value="F:sodium:proton antiporter activity"/>
    <property type="evidence" value="ECO:0007669"/>
    <property type="project" value="UniProtKB-UniRule"/>
</dbReference>
<dbReference type="GO" id="GO:0005886">
    <property type="term" value="C:plasma membrane"/>
    <property type="evidence" value="ECO:0007669"/>
    <property type="project" value="UniProtKB-SubCell"/>
</dbReference>
<dbReference type="OrthoDB" id="9808135at2"/>
<dbReference type="RefSeq" id="WP_077131238.1">
    <property type="nucleotide sequence ID" value="NZ_CP014263.1"/>
</dbReference>
<feature type="transmembrane region" description="Helical" evidence="6">
    <location>
        <begin position="165"/>
        <end position="188"/>
    </location>
</feature>
<protein>
    <recommendedName>
        <fullName evidence="6">Na(+)/H(+) antiporter NhaA</fullName>
    </recommendedName>
    <alternativeName>
        <fullName evidence="6">Sodium/proton antiporter NhaA</fullName>
    </alternativeName>
</protein>